<feature type="compositionally biased region" description="Low complexity" evidence="1">
    <location>
        <begin position="394"/>
        <end position="403"/>
    </location>
</feature>
<name>A0A484H3S9_SOUCH</name>
<evidence type="ECO:0000256" key="1">
    <source>
        <dbReference type="SAM" id="MobiDB-lite"/>
    </source>
</evidence>
<feature type="compositionally biased region" description="Pro residues" evidence="1">
    <location>
        <begin position="404"/>
        <end position="415"/>
    </location>
</feature>
<feature type="compositionally biased region" description="Pro residues" evidence="1">
    <location>
        <begin position="219"/>
        <end position="229"/>
    </location>
</feature>
<feature type="compositionally biased region" description="Gly residues" evidence="1">
    <location>
        <begin position="327"/>
        <end position="338"/>
    </location>
</feature>
<feature type="non-terminal residue" evidence="2">
    <location>
        <position position="1"/>
    </location>
</feature>
<feature type="compositionally biased region" description="Low complexity" evidence="1">
    <location>
        <begin position="358"/>
        <end position="375"/>
    </location>
</feature>
<organism evidence="2 3">
    <name type="scientific">Sousa chinensis</name>
    <name type="common">Indo-pacific humpbacked dolphin</name>
    <name type="synonym">Steno chinensis</name>
    <dbReference type="NCBI Taxonomy" id="103600"/>
    <lineage>
        <taxon>Eukaryota</taxon>
        <taxon>Metazoa</taxon>
        <taxon>Chordata</taxon>
        <taxon>Craniata</taxon>
        <taxon>Vertebrata</taxon>
        <taxon>Euteleostomi</taxon>
        <taxon>Mammalia</taxon>
        <taxon>Eutheria</taxon>
        <taxon>Laurasiatheria</taxon>
        <taxon>Artiodactyla</taxon>
        <taxon>Whippomorpha</taxon>
        <taxon>Cetacea</taxon>
        <taxon>Odontoceti</taxon>
        <taxon>Delphinidae</taxon>
        <taxon>Sousa</taxon>
    </lineage>
</organism>
<proteinExistence type="predicted"/>
<gene>
    <name evidence="2" type="ORF">DBR06_SOUSAS6810013</name>
</gene>
<accession>A0A484H3S9</accession>
<feature type="compositionally biased region" description="Low complexity" evidence="1">
    <location>
        <begin position="64"/>
        <end position="81"/>
    </location>
</feature>
<evidence type="ECO:0008006" key="4">
    <source>
        <dbReference type="Google" id="ProtNLM"/>
    </source>
</evidence>
<protein>
    <recommendedName>
        <fullName evidence="4">Basic proline-rich protein-like</fullName>
    </recommendedName>
</protein>
<dbReference type="AlphaFoldDB" id="A0A484H3S9"/>
<sequence length="455" mass="47070">RLQDGQTRGAAGPGQVFPSSGCPLLARAPESGKREESYRVAAVPAARRPQPRPPQGAEEPPRAPSRGAGPRAPEGAPRAPEVCGFTPPRRPAGRAPRPRRRRRLGGPTQRAPAAGRPDRRNRCPAPLAEPPEPQADSTLPAALNGAFRRKGEAAEGGGGRTAGKQGAAAGPGAGAREEVSELGPQAAPLLASGQDSQRRPGPRGGGGPASTGEGVPAPRRSPPTPPAQPPDRDGVTRSRSAASPRPTRPPPPEPQYLQISPGQRLAPRPSAPSPSRGNRRHDRPAGPPPPPNRHPDRATLTVLPGRGGAKTRVAAPSRTTFLCCWSFGGGEGEGGKVGRWGSRGPRRPRRGAAESVQASGSRPAVPAAAAAWGPGPRRRLLCSCAVSSREPHIPTQKAATRTRPAPPPPPPPLPGHAPSASRARPRDTPPPPPPRVAAWRAPPLDERGCSGPRLC</sequence>
<dbReference type="EMBL" id="QWLN02000256">
    <property type="protein sequence ID" value="TEA42116.1"/>
    <property type="molecule type" value="Genomic_DNA"/>
</dbReference>
<feature type="region of interest" description="Disordered" evidence="1">
    <location>
        <begin position="388"/>
        <end position="455"/>
    </location>
</feature>
<evidence type="ECO:0000313" key="2">
    <source>
        <dbReference type="EMBL" id="TEA42116.1"/>
    </source>
</evidence>
<evidence type="ECO:0000313" key="3">
    <source>
        <dbReference type="Proteomes" id="UP000295264"/>
    </source>
</evidence>
<feature type="compositionally biased region" description="Low complexity" evidence="1">
    <location>
        <begin position="39"/>
        <end position="48"/>
    </location>
</feature>
<dbReference type="Proteomes" id="UP000295264">
    <property type="component" value="Unassembled WGS sequence"/>
</dbReference>
<reference evidence="2 3" key="1">
    <citation type="journal article" date="2018" name="Genomics">
        <title>Molecular footprints of inshore aquatic adaptation in Indo-Pacific humpback dolphin (Sousa chinensis).</title>
        <authorList>
            <person name="Ming Y."/>
            <person name="Jian J."/>
            <person name="Yu F."/>
            <person name="Yu X."/>
            <person name="Wang J."/>
            <person name="Liu W."/>
        </authorList>
    </citation>
    <scope>NUCLEOTIDE SEQUENCE [LARGE SCALE GENOMIC DNA]</scope>
    <source>
        <strain evidence="2">MY-2018</strain>
        <tissue evidence="2">Skin</tissue>
    </source>
</reference>
<comment type="caution">
    <text evidence="2">The sequence shown here is derived from an EMBL/GenBank/DDBJ whole genome shotgun (WGS) entry which is preliminary data.</text>
</comment>
<feature type="region of interest" description="Disordered" evidence="1">
    <location>
        <begin position="327"/>
        <end position="375"/>
    </location>
</feature>
<feature type="non-terminal residue" evidence="2">
    <location>
        <position position="455"/>
    </location>
</feature>
<keyword evidence="3" id="KW-1185">Reference proteome</keyword>
<feature type="region of interest" description="Disordered" evidence="1">
    <location>
        <begin position="1"/>
        <end position="313"/>
    </location>
</feature>